<proteinExistence type="predicted"/>
<comment type="caution">
    <text evidence="2">The sequence shown here is derived from an EMBL/GenBank/DDBJ whole genome shotgun (WGS) entry which is preliminary data.</text>
</comment>
<reference evidence="2 3" key="1">
    <citation type="journal article" date="2018" name="Front. Plant Sci.">
        <title>Red Clover (Trifolium pratense) and Zigzag Clover (T. medium) - A Picture of Genomic Similarities and Differences.</title>
        <authorList>
            <person name="Dluhosova J."/>
            <person name="Istvanek J."/>
            <person name="Nedelnik J."/>
            <person name="Repkova J."/>
        </authorList>
    </citation>
    <scope>NUCLEOTIDE SEQUENCE [LARGE SCALE GENOMIC DNA]</scope>
    <source>
        <strain evidence="3">cv. 10/8</strain>
        <tissue evidence="2">Leaf</tissue>
    </source>
</reference>
<dbReference type="EMBL" id="LXQA010411770">
    <property type="protein sequence ID" value="MCI50133.1"/>
    <property type="molecule type" value="Genomic_DNA"/>
</dbReference>
<accession>A0A392SML3</accession>
<organism evidence="2 3">
    <name type="scientific">Trifolium medium</name>
    <dbReference type="NCBI Taxonomy" id="97028"/>
    <lineage>
        <taxon>Eukaryota</taxon>
        <taxon>Viridiplantae</taxon>
        <taxon>Streptophyta</taxon>
        <taxon>Embryophyta</taxon>
        <taxon>Tracheophyta</taxon>
        <taxon>Spermatophyta</taxon>
        <taxon>Magnoliopsida</taxon>
        <taxon>eudicotyledons</taxon>
        <taxon>Gunneridae</taxon>
        <taxon>Pentapetalae</taxon>
        <taxon>rosids</taxon>
        <taxon>fabids</taxon>
        <taxon>Fabales</taxon>
        <taxon>Fabaceae</taxon>
        <taxon>Papilionoideae</taxon>
        <taxon>50 kb inversion clade</taxon>
        <taxon>NPAAA clade</taxon>
        <taxon>Hologalegina</taxon>
        <taxon>IRL clade</taxon>
        <taxon>Trifolieae</taxon>
        <taxon>Trifolium</taxon>
    </lineage>
</organism>
<evidence type="ECO:0000313" key="2">
    <source>
        <dbReference type="EMBL" id="MCI50133.1"/>
    </source>
</evidence>
<keyword evidence="3" id="KW-1185">Reference proteome</keyword>
<evidence type="ECO:0000256" key="1">
    <source>
        <dbReference type="SAM" id="MobiDB-lite"/>
    </source>
</evidence>
<feature type="compositionally biased region" description="Pro residues" evidence="1">
    <location>
        <begin position="33"/>
        <end position="43"/>
    </location>
</feature>
<feature type="non-terminal residue" evidence="2">
    <location>
        <position position="1"/>
    </location>
</feature>
<dbReference type="Proteomes" id="UP000265520">
    <property type="component" value="Unassembled WGS sequence"/>
</dbReference>
<dbReference type="AlphaFoldDB" id="A0A392SML3"/>
<name>A0A392SML3_9FABA</name>
<sequence>IFSPLPVTPPLPEPPDELLKIVYTPLHRISVPSPTPPLDPPPKSPDKNLISLTGIPDLEDK</sequence>
<feature type="non-terminal residue" evidence="2">
    <location>
        <position position="61"/>
    </location>
</feature>
<protein>
    <submittedName>
        <fullName evidence="2">Uncharacterized protein</fullName>
    </submittedName>
</protein>
<evidence type="ECO:0000313" key="3">
    <source>
        <dbReference type="Proteomes" id="UP000265520"/>
    </source>
</evidence>
<feature type="region of interest" description="Disordered" evidence="1">
    <location>
        <begin position="30"/>
        <end position="61"/>
    </location>
</feature>